<dbReference type="InterPro" id="IPR011009">
    <property type="entry name" value="Kinase-like_dom_sf"/>
</dbReference>
<evidence type="ECO:0000256" key="3">
    <source>
        <dbReference type="ARBA" id="ARBA00012619"/>
    </source>
</evidence>
<dbReference type="PANTHER" id="PTHR10357:SF219">
    <property type="entry name" value="MALTOSE ALPHA-D-GLUCOSYLTRANSFERASE"/>
    <property type="match status" value="1"/>
</dbReference>
<dbReference type="InterPro" id="IPR017853">
    <property type="entry name" value="GH"/>
</dbReference>
<comment type="catalytic activity">
    <reaction evidence="1">
        <text>D-maltose = alpha,alpha-trehalose</text>
        <dbReference type="Rhea" id="RHEA:15145"/>
        <dbReference type="ChEBI" id="CHEBI:16551"/>
        <dbReference type="ChEBI" id="CHEBI:17306"/>
        <dbReference type="EC" id="5.4.99.16"/>
    </reaction>
</comment>
<keyword evidence="10" id="KW-1185">Reference proteome</keyword>
<keyword evidence="5" id="KW-0106">Calcium</keyword>
<dbReference type="RefSeq" id="WP_277859921.1">
    <property type="nucleotide sequence ID" value="NZ_JARRAG010000001.1"/>
</dbReference>
<evidence type="ECO:0000256" key="5">
    <source>
        <dbReference type="ARBA" id="ARBA00022837"/>
    </source>
</evidence>
<dbReference type="SMART" id="SM00642">
    <property type="entry name" value="Aamy"/>
    <property type="match status" value="1"/>
</dbReference>
<protein>
    <recommendedName>
        <fullName evidence="3">maltose alpha-D-glucosyltransferase</fullName>
        <ecNumber evidence="3">5.4.99.16</ecNumber>
    </recommendedName>
    <alternativeName>
        <fullName evidence="7">Maltose alpha-D-glucosyltransferase</fullName>
    </alternativeName>
</protein>
<dbReference type="Gene3D" id="3.20.20.80">
    <property type="entry name" value="Glycosidases"/>
    <property type="match status" value="1"/>
</dbReference>
<evidence type="ECO:0000313" key="9">
    <source>
        <dbReference type="EMBL" id="MDG3003571.1"/>
    </source>
</evidence>
<dbReference type="CDD" id="cd11334">
    <property type="entry name" value="AmyAc_TreS"/>
    <property type="match status" value="1"/>
</dbReference>
<dbReference type="NCBIfam" id="TIGR02456">
    <property type="entry name" value="treS_nterm"/>
    <property type="match status" value="1"/>
</dbReference>
<evidence type="ECO:0000256" key="2">
    <source>
        <dbReference type="ARBA" id="ARBA00005496"/>
    </source>
</evidence>
<dbReference type="SUPFAM" id="SSF51011">
    <property type="entry name" value="Glycosyl hydrolase domain"/>
    <property type="match status" value="1"/>
</dbReference>
<dbReference type="SUPFAM" id="SSF51445">
    <property type="entry name" value="(Trans)glycosidases"/>
    <property type="match status" value="1"/>
</dbReference>
<dbReference type="Pfam" id="PF00128">
    <property type="entry name" value="Alpha-amylase"/>
    <property type="match status" value="1"/>
</dbReference>
<evidence type="ECO:0000259" key="8">
    <source>
        <dbReference type="SMART" id="SM00642"/>
    </source>
</evidence>
<proteinExistence type="inferred from homology"/>
<dbReference type="InterPro" id="IPR012810">
    <property type="entry name" value="TreS/a-amylase_N"/>
</dbReference>
<dbReference type="InterPro" id="IPR013780">
    <property type="entry name" value="Glyco_hydro_b"/>
</dbReference>
<dbReference type="SUPFAM" id="SSF56112">
    <property type="entry name" value="Protein kinase-like (PK-like)"/>
    <property type="match status" value="1"/>
</dbReference>
<evidence type="ECO:0000256" key="1">
    <source>
        <dbReference type="ARBA" id="ARBA00001595"/>
    </source>
</evidence>
<dbReference type="EMBL" id="JARRAG010000001">
    <property type="protein sequence ID" value="MDG3003571.1"/>
    <property type="molecule type" value="Genomic_DNA"/>
</dbReference>
<dbReference type="PANTHER" id="PTHR10357">
    <property type="entry name" value="ALPHA-AMYLASE FAMILY MEMBER"/>
    <property type="match status" value="1"/>
</dbReference>
<dbReference type="InterPro" id="IPR032091">
    <property type="entry name" value="Malt_amylase-like_C"/>
</dbReference>
<dbReference type="Proteomes" id="UP001216907">
    <property type="component" value="Unassembled WGS sequence"/>
</dbReference>
<organism evidence="9 10">
    <name type="scientific">Paludisphaera mucosa</name>
    <dbReference type="NCBI Taxonomy" id="3030827"/>
    <lineage>
        <taxon>Bacteria</taxon>
        <taxon>Pseudomonadati</taxon>
        <taxon>Planctomycetota</taxon>
        <taxon>Planctomycetia</taxon>
        <taxon>Isosphaerales</taxon>
        <taxon>Isosphaeraceae</taxon>
        <taxon>Paludisphaera</taxon>
    </lineage>
</organism>
<feature type="domain" description="Glycosyl hydrolase family 13 catalytic" evidence="8">
    <location>
        <begin position="16"/>
        <end position="417"/>
    </location>
</feature>
<name>A0ABT6F7L4_9BACT</name>
<reference evidence="9 10" key="1">
    <citation type="submission" date="2023-03" db="EMBL/GenBank/DDBJ databases">
        <title>Paludisphaera mucosa sp. nov. a novel planctomycete from northern fen.</title>
        <authorList>
            <person name="Ivanova A."/>
        </authorList>
    </citation>
    <scope>NUCLEOTIDE SEQUENCE [LARGE SCALE GENOMIC DNA]</scope>
    <source>
        <strain evidence="9 10">Pla2</strain>
    </source>
</reference>
<evidence type="ECO:0000313" key="10">
    <source>
        <dbReference type="Proteomes" id="UP001216907"/>
    </source>
</evidence>
<dbReference type="Gene3D" id="3.90.1200.10">
    <property type="match status" value="1"/>
</dbReference>
<keyword evidence="4" id="KW-0479">Metal-binding</keyword>
<evidence type="ECO:0000256" key="4">
    <source>
        <dbReference type="ARBA" id="ARBA00022723"/>
    </source>
</evidence>
<gene>
    <name evidence="9" type="primary">treS</name>
    <name evidence="9" type="ORF">PZE19_07315</name>
</gene>
<accession>A0ABT6F7L4</accession>
<comment type="similarity">
    <text evidence="2">Belongs to the glycosyl hydrolase 13 family. TreS subfamily.</text>
</comment>
<sequence length="1122" mass="127964">MPDDDGLWYKDAIIYEAHVRAFYDSNGDGIGDFRGLTIKLPYLRDLGVTAIWLLPFYPSPLRDDGYDIADYTTVNKQYGRLSDFREFLDRAHELGLKVITELVLNHTSDQHPWFQRARNAPAGSPERDFYVWSDTPDLYSEARIIFKDFELSNWTWDPTANAYYWHRFYSHQPDLNYDNPAVWEAVFPLLDFWFNMGVDGLRLDAIPYLYERPGTNCENLPETHAFLKVLRKRLDEKFPSPPRMFLAEANQWPEDAVAYFGDGDECHMAFHFPVMPRLYMALHQEDRYPILDILSQTPAIPENSQWCMFLRNHDELTLEMVTDEERDSMYRAYAHDPEARINLGIRHRLAPLLYNDRRRIELMTGLLFSLPGTPVLYYGDEIGMGDNIYLGDRNGVRTPMQWSPDRNAGFSTCNPQKLYFPVIIDPEYHYEAVNVESQQENPSSLLWWVKRLIALRKQHRAFGRGTIDFLRPENARILAFVRRFDGESILVVANLSRFMQYVDLDLREYQGYALEELSGHTLMPVVEDRPYPLTLSAYGFYWFLLKPTDAGSNAIDGEPLRIADLPVVTVTHDWRTELARVDSERLDPLLPGFLERRRPTGVPRVVGVDVTRSFADPMGSGDVQWLVVRADLQTGDAEANILPLMLIPEEDVGKLLDAGAATFLARAVGKQQGVLCDALASPTCGGELVRAIQMGMSAPLADGELAAVALKGLAELDLGEAPLVPTQINRSERFNTTLVFDERLTLKTFRCVEAEVNPDFEMRSFVSARQDSLIVAPVLGYLEYRRVHGAPVTVAVLNQYIPNQGTAWVLTLNQLSQYYERVAAGVHRRAVVEVPPPETTSDQNSPEASGEETTFETMLAGFDVHARKLGVQTARLHRTLASDRITVEFRPEPFGRLYQRSLYQSMRNLTHQVFTRLSAVLAKLPEPTKADAERLLGLREPLLARFQHVSSRNYGGSRIRIHGDFELDQVLYTGSEFVVYDFEGDADDSSGERRVKRSPLRDVASMIRSFDYAAYGVLFDLEDKQTRPPGMVREEDRAALEPWARRWQERVSQQFVDAYLEAVDVPGLLPEGREDVKSLLDVFLLERVLDDVGRDLARRPEWVGIPIRALLRGLEPTEPASA</sequence>
<dbReference type="InterPro" id="IPR006047">
    <property type="entry name" value="GH13_cat_dom"/>
</dbReference>
<dbReference type="GO" id="GO:0047471">
    <property type="term" value="F:maltose alpha-D-glucosyltransferase activity"/>
    <property type="evidence" value="ECO:0007669"/>
    <property type="project" value="UniProtKB-EC"/>
</dbReference>
<evidence type="ECO:0000256" key="6">
    <source>
        <dbReference type="ARBA" id="ARBA00023235"/>
    </source>
</evidence>
<dbReference type="Gene3D" id="2.60.40.1180">
    <property type="entry name" value="Golgi alpha-mannosidase II"/>
    <property type="match status" value="1"/>
</dbReference>
<keyword evidence="6 9" id="KW-0413">Isomerase</keyword>
<dbReference type="EC" id="5.4.99.16" evidence="3"/>
<comment type="caution">
    <text evidence="9">The sequence shown here is derived from an EMBL/GenBank/DDBJ whole genome shotgun (WGS) entry which is preliminary data.</text>
</comment>
<dbReference type="Gene3D" id="3.90.400.10">
    <property type="entry name" value="Oligo-1,6-glucosidase, Domain 2"/>
    <property type="match status" value="1"/>
</dbReference>
<dbReference type="Pfam" id="PF16657">
    <property type="entry name" value="Malt_amylase_C"/>
    <property type="match status" value="1"/>
</dbReference>
<evidence type="ECO:0000256" key="7">
    <source>
        <dbReference type="ARBA" id="ARBA00031378"/>
    </source>
</evidence>
<dbReference type="InterPro" id="IPR045857">
    <property type="entry name" value="O16G_dom_2"/>
</dbReference>